<dbReference type="PROSITE" id="PS00101">
    <property type="entry name" value="HEXAPEP_TRANSFERASES"/>
    <property type="match status" value="1"/>
</dbReference>
<dbReference type="Gene3D" id="2.160.10.10">
    <property type="entry name" value="Hexapeptide repeat proteins"/>
    <property type="match status" value="1"/>
</dbReference>
<evidence type="ECO:0000256" key="6">
    <source>
        <dbReference type="ARBA" id="ARBA00023315"/>
    </source>
</evidence>
<dbReference type="NCBIfam" id="NF002060">
    <property type="entry name" value="PRK00892.1"/>
    <property type="match status" value="1"/>
</dbReference>
<keyword evidence="1" id="KW-0444">Lipid biosynthesis</keyword>
<evidence type="ECO:0000256" key="3">
    <source>
        <dbReference type="ARBA" id="ARBA00022679"/>
    </source>
</evidence>
<dbReference type="SUPFAM" id="SSF51161">
    <property type="entry name" value="Trimeric LpxA-like enzymes"/>
    <property type="match status" value="1"/>
</dbReference>
<dbReference type="NCBIfam" id="TIGR01853">
    <property type="entry name" value="lipid_A_lpxD"/>
    <property type="match status" value="1"/>
</dbReference>
<dbReference type="Pfam" id="PF04613">
    <property type="entry name" value="LpxD"/>
    <property type="match status" value="1"/>
</dbReference>
<dbReference type="Gene3D" id="3.40.1390.10">
    <property type="entry name" value="MurE/MurF, N-terminal domain"/>
    <property type="match status" value="1"/>
</dbReference>
<evidence type="ECO:0000259" key="7">
    <source>
        <dbReference type="Pfam" id="PF04613"/>
    </source>
</evidence>
<feature type="domain" description="UDP-3-O-[3-hydroxymyristoyl] glucosamine N-acyltransferase non-repeat region" evidence="7">
    <location>
        <begin position="22"/>
        <end position="88"/>
    </location>
</feature>
<dbReference type="InterPro" id="IPR020573">
    <property type="entry name" value="UDP_GlcNAc_AcTrfase_non-rep"/>
</dbReference>
<dbReference type="GO" id="GO:0009245">
    <property type="term" value="P:lipid A biosynthetic process"/>
    <property type="evidence" value="ECO:0007669"/>
    <property type="project" value="UniProtKB-KW"/>
</dbReference>
<evidence type="ECO:0000256" key="1">
    <source>
        <dbReference type="ARBA" id="ARBA00022516"/>
    </source>
</evidence>
<dbReference type="InterPro" id="IPR001451">
    <property type="entry name" value="Hexapep"/>
</dbReference>
<sequence>MASTLEKLARHVNGKIFGDGNIIIDSVATLSNAKSGQISFLTNPKYRSFLTTTAASAVIVKEFNQDVEKLSQLVVDNPHAAYAKITQLLYPEKNPLKGIDKRASIHESSNVNETAFIGPNVVVEEGVEIGKGVCIRANCFIGRNVIIGENSLIYPNVTILDDVQIGQRCIIFPSAVIGGDGFGHAYDENGWVKIPQVGTVIIGNDVEVGASVTIDRGAIENTVIEDGVKLDNQIHIAHNVKIGANSILTAGATIAGSTTVGKNCMTGGMVGIGGHLEIADNVVVTGMSMVSKSIDQAGSYSSGIPVEPSRVWRRYVGRFKRLEGLFKRVTDCEKILKENKD</sequence>
<evidence type="ECO:0000313" key="8">
    <source>
        <dbReference type="EMBL" id="VAW98807.1"/>
    </source>
</evidence>
<dbReference type="GO" id="GO:0016020">
    <property type="term" value="C:membrane"/>
    <property type="evidence" value="ECO:0007669"/>
    <property type="project" value="GOC"/>
</dbReference>
<protein>
    <submittedName>
        <fullName evidence="8">UDP-3-O-[3-hydroxymyristoyl] glucosamine N-acyltransferase</fullName>
        <ecNumber evidence="8">2.3.1.191</ecNumber>
    </submittedName>
</protein>
<name>A0A3B1AH65_9ZZZZ</name>
<keyword evidence="4" id="KW-0677">Repeat</keyword>
<gene>
    <name evidence="8" type="ORF">MNBD_GAMMA21-420</name>
</gene>
<dbReference type="InterPro" id="IPR007691">
    <property type="entry name" value="LpxD"/>
</dbReference>
<evidence type="ECO:0000256" key="2">
    <source>
        <dbReference type="ARBA" id="ARBA00022556"/>
    </source>
</evidence>
<dbReference type="AlphaFoldDB" id="A0A3B1AH65"/>
<dbReference type="CDD" id="cd03352">
    <property type="entry name" value="LbH_LpxD"/>
    <property type="match status" value="1"/>
</dbReference>
<dbReference type="HAMAP" id="MF_00523">
    <property type="entry name" value="LpxD"/>
    <property type="match status" value="1"/>
</dbReference>
<dbReference type="InterPro" id="IPR018357">
    <property type="entry name" value="Hexapep_transf_CS"/>
</dbReference>
<evidence type="ECO:0000256" key="4">
    <source>
        <dbReference type="ARBA" id="ARBA00022737"/>
    </source>
</evidence>
<dbReference type="GO" id="GO:0103118">
    <property type="term" value="F:UDP-3-O-[(3R)-3-hydroxyacyl]-glucosamine N-acyltransferase activity"/>
    <property type="evidence" value="ECO:0007669"/>
    <property type="project" value="UniProtKB-EC"/>
</dbReference>
<dbReference type="GO" id="GO:0016410">
    <property type="term" value="F:N-acyltransferase activity"/>
    <property type="evidence" value="ECO:0007669"/>
    <property type="project" value="InterPro"/>
</dbReference>
<dbReference type="InterPro" id="IPR011004">
    <property type="entry name" value="Trimer_LpxA-like_sf"/>
</dbReference>
<dbReference type="PANTHER" id="PTHR43378:SF2">
    <property type="entry name" value="UDP-3-O-ACYLGLUCOSAMINE N-ACYLTRANSFERASE 1, MITOCHONDRIAL-RELATED"/>
    <property type="match status" value="1"/>
</dbReference>
<dbReference type="Pfam" id="PF00132">
    <property type="entry name" value="Hexapep"/>
    <property type="match status" value="3"/>
</dbReference>
<organism evidence="8">
    <name type="scientific">hydrothermal vent metagenome</name>
    <dbReference type="NCBI Taxonomy" id="652676"/>
    <lineage>
        <taxon>unclassified sequences</taxon>
        <taxon>metagenomes</taxon>
        <taxon>ecological metagenomes</taxon>
    </lineage>
</organism>
<reference evidence="8" key="1">
    <citation type="submission" date="2018-06" db="EMBL/GenBank/DDBJ databases">
        <authorList>
            <person name="Zhirakovskaya E."/>
        </authorList>
    </citation>
    <scope>NUCLEOTIDE SEQUENCE</scope>
</reference>
<keyword evidence="3 8" id="KW-0808">Transferase</keyword>
<proteinExistence type="inferred from homology"/>
<evidence type="ECO:0000256" key="5">
    <source>
        <dbReference type="ARBA" id="ARBA00023098"/>
    </source>
</evidence>
<dbReference type="PANTHER" id="PTHR43378">
    <property type="entry name" value="UDP-3-O-ACYLGLUCOSAMINE N-ACYLTRANSFERASE"/>
    <property type="match status" value="1"/>
</dbReference>
<accession>A0A3B1AH65</accession>
<keyword evidence="5" id="KW-0443">Lipid metabolism</keyword>
<keyword evidence="2" id="KW-0441">Lipid A biosynthesis</keyword>
<keyword evidence="6 8" id="KW-0012">Acyltransferase</keyword>
<dbReference type="EMBL" id="UOFR01000063">
    <property type="protein sequence ID" value="VAW98807.1"/>
    <property type="molecule type" value="Genomic_DNA"/>
</dbReference>
<dbReference type="EC" id="2.3.1.191" evidence="8"/>